<proteinExistence type="predicted"/>
<reference evidence="1 2" key="1">
    <citation type="submission" date="2024-04" db="EMBL/GenBank/DDBJ databases">
        <title>Tritrichomonas musculus Genome.</title>
        <authorList>
            <person name="Alves-Ferreira E."/>
            <person name="Grigg M."/>
            <person name="Lorenzi H."/>
            <person name="Galac M."/>
        </authorList>
    </citation>
    <scope>NUCLEOTIDE SEQUENCE [LARGE SCALE GENOMIC DNA]</scope>
    <source>
        <strain evidence="1 2">EAF2021</strain>
    </source>
</reference>
<dbReference type="InterPro" id="IPR036770">
    <property type="entry name" value="Ankyrin_rpt-contain_sf"/>
</dbReference>
<comment type="caution">
    <text evidence="1">The sequence shown here is derived from an EMBL/GenBank/DDBJ whole genome shotgun (WGS) entry which is preliminary data.</text>
</comment>
<dbReference type="PANTHER" id="PTHR24159">
    <property type="match status" value="1"/>
</dbReference>
<dbReference type="SUPFAM" id="SSF48403">
    <property type="entry name" value="Ankyrin repeat"/>
    <property type="match status" value="1"/>
</dbReference>
<keyword evidence="2" id="KW-1185">Reference proteome</keyword>
<dbReference type="PANTHER" id="PTHR24159:SF5">
    <property type="entry name" value="ANK_REP_REGION DOMAIN-CONTAINING PROTEIN"/>
    <property type="match status" value="1"/>
</dbReference>
<evidence type="ECO:0000313" key="1">
    <source>
        <dbReference type="EMBL" id="KAK8852773.1"/>
    </source>
</evidence>
<name>A0ABR2HVB1_9EUKA</name>
<gene>
    <name evidence="1" type="ORF">M9Y10_017763</name>
</gene>
<dbReference type="Gene3D" id="1.25.40.20">
    <property type="entry name" value="Ankyrin repeat-containing domain"/>
    <property type="match status" value="1"/>
</dbReference>
<sequence length="253" mass="29942">MDEKWFPKYDLFGLYYNTRNEWVEEIKNKVLPDDFYEKRKEGENDLRICQLIREDLIKDFIVYINLNNVPVDSTIKQSIYETNSLLLHKSKVTLIEYAAFFGSLQIFKYLINEGAKLAQSIWIFAIHGNNAEMIHFLEENKIDPPLDENVGKESKNSFLVLLKESIKNHNNESATYFLNYFCQNDDDSLHDVVIHSLKHYNFAFIQSKHIDKSSFLGLCKYDYYTLVDVLLKDMSFDLNEIILWIIISFYLIL</sequence>
<dbReference type="Proteomes" id="UP001470230">
    <property type="component" value="Unassembled WGS sequence"/>
</dbReference>
<protein>
    <recommendedName>
        <fullName evidence="3">DUF3447 domain-containing protein</fullName>
    </recommendedName>
</protein>
<dbReference type="EMBL" id="JAPFFF010000023">
    <property type="protein sequence ID" value="KAK8852773.1"/>
    <property type="molecule type" value="Genomic_DNA"/>
</dbReference>
<organism evidence="1 2">
    <name type="scientific">Tritrichomonas musculus</name>
    <dbReference type="NCBI Taxonomy" id="1915356"/>
    <lineage>
        <taxon>Eukaryota</taxon>
        <taxon>Metamonada</taxon>
        <taxon>Parabasalia</taxon>
        <taxon>Tritrichomonadida</taxon>
        <taxon>Tritrichomonadidae</taxon>
        <taxon>Tritrichomonas</taxon>
    </lineage>
</organism>
<evidence type="ECO:0008006" key="3">
    <source>
        <dbReference type="Google" id="ProtNLM"/>
    </source>
</evidence>
<evidence type="ECO:0000313" key="2">
    <source>
        <dbReference type="Proteomes" id="UP001470230"/>
    </source>
</evidence>
<accession>A0ABR2HVB1</accession>